<evidence type="ECO:0000256" key="5">
    <source>
        <dbReference type="ARBA" id="ARBA00022692"/>
    </source>
</evidence>
<evidence type="ECO:0000256" key="6">
    <source>
        <dbReference type="ARBA" id="ARBA00022989"/>
    </source>
</evidence>
<organism evidence="10 11">
    <name type="scientific">Faucicola atlantae</name>
    <dbReference type="NCBI Taxonomy" id="34059"/>
    <lineage>
        <taxon>Bacteria</taxon>
        <taxon>Pseudomonadati</taxon>
        <taxon>Pseudomonadota</taxon>
        <taxon>Gammaproteobacteria</taxon>
        <taxon>Moraxellales</taxon>
        <taxon>Moraxellaceae</taxon>
        <taxon>Faucicola</taxon>
    </lineage>
</organism>
<reference evidence="10 11" key="1">
    <citation type="submission" date="2018-06" db="EMBL/GenBank/DDBJ databases">
        <authorList>
            <consortium name="Pathogen Informatics"/>
            <person name="Doyle S."/>
        </authorList>
    </citation>
    <scope>NUCLEOTIDE SEQUENCE [LARGE SCALE GENOMIC DNA]</scope>
    <source>
        <strain evidence="10 11">NCTC11091</strain>
    </source>
</reference>
<evidence type="ECO:0000256" key="3">
    <source>
        <dbReference type="ARBA" id="ARBA00022448"/>
    </source>
</evidence>
<proteinExistence type="inferred from homology"/>
<feature type="transmembrane region" description="Helical" evidence="8">
    <location>
        <begin position="242"/>
        <end position="266"/>
    </location>
</feature>
<keyword evidence="4" id="KW-1003">Cell membrane</keyword>
<comment type="similarity">
    <text evidence="2">Belongs to the ABC-2 integral membrane protein family.</text>
</comment>
<evidence type="ECO:0000256" key="1">
    <source>
        <dbReference type="ARBA" id="ARBA00004651"/>
    </source>
</evidence>
<keyword evidence="6 8" id="KW-1133">Transmembrane helix</keyword>
<dbReference type="InterPro" id="IPR051449">
    <property type="entry name" value="ABC-2_transporter_component"/>
</dbReference>
<evidence type="ECO:0000256" key="2">
    <source>
        <dbReference type="ARBA" id="ARBA00007783"/>
    </source>
</evidence>
<keyword evidence="3" id="KW-0813">Transport</keyword>
<dbReference type="Pfam" id="PF12698">
    <property type="entry name" value="ABC2_membrane_3"/>
    <property type="match status" value="1"/>
</dbReference>
<keyword evidence="5 8" id="KW-0812">Transmembrane</keyword>
<dbReference type="GO" id="GO:0140359">
    <property type="term" value="F:ABC-type transporter activity"/>
    <property type="evidence" value="ECO:0007669"/>
    <property type="project" value="InterPro"/>
</dbReference>
<gene>
    <name evidence="10" type="primary">yhhJ</name>
    <name evidence="10" type="ORF">NCTC11091_00289</name>
</gene>
<feature type="transmembrane region" description="Helical" evidence="8">
    <location>
        <begin position="197"/>
        <end position="221"/>
    </location>
</feature>
<keyword evidence="7 8" id="KW-0472">Membrane</keyword>
<feature type="transmembrane region" description="Helical" evidence="8">
    <location>
        <begin position="44"/>
        <end position="64"/>
    </location>
</feature>
<dbReference type="Gene3D" id="3.40.1710.10">
    <property type="entry name" value="abc type-2 transporter like domain"/>
    <property type="match status" value="1"/>
</dbReference>
<evidence type="ECO:0000313" key="11">
    <source>
        <dbReference type="Proteomes" id="UP000255193"/>
    </source>
</evidence>
<dbReference type="RefSeq" id="WP_079352109.1">
    <property type="nucleotide sequence ID" value="NZ_MXAO01000046.1"/>
</dbReference>
<evidence type="ECO:0000256" key="4">
    <source>
        <dbReference type="ARBA" id="ARBA00022475"/>
    </source>
</evidence>
<evidence type="ECO:0000259" key="9">
    <source>
        <dbReference type="PROSITE" id="PS51012"/>
    </source>
</evidence>
<feature type="transmembrane region" description="Helical" evidence="8">
    <location>
        <begin position="278"/>
        <end position="302"/>
    </location>
</feature>
<dbReference type="Proteomes" id="UP000255193">
    <property type="component" value="Unassembled WGS sequence"/>
</dbReference>
<evidence type="ECO:0000313" key="10">
    <source>
        <dbReference type="EMBL" id="STY94525.1"/>
    </source>
</evidence>
<accession>A0A378Q1H6</accession>
<evidence type="ECO:0000256" key="7">
    <source>
        <dbReference type="ARBA" id="ARBA00023136"/>
    </source>
</evidence>
<dbReference type="AlphaFoldDB" id="A0A378Q1H6"/>
<sequence length="396" mass="43809">MQRADLSKPVPAAPKRVLPSAWQWLKNVLTLTGKEFQTLFSDPMVLAIIAFLFTVLIYTISTGITTEVNNATVAVVDHDRSPMSSYLVSTLQPPSFQPPIYVADSQTLSDGFDQGEYIFGLEFPEDFEKDARTGKHPSVQLSADATAVSQAGVGMVYIQEIFNQETYHYLKKDSPLARLPVKIQTSVWFNPNTMSHWFFAVTNIVGFVFLLAMMLVGAAIIREKERGTIEHLLVMPVTANQIALAKIISNGLVIAMAALLSLIFVVQGWLGVQINGSIALYMLGTLVFLFFASAMGIMFATLAPTLPQFGLLSLPVYVILRLISGGDAPFECMPVWVQSISQFSPVTQYALFSHAVLFRNADLQIVGHYLVEMTVAGLIFMFFALRRFRSMLDKQG</sequence>
<dbReference type="InterPro" id="IPR047817">
    <property type="entry name" value="ABC2_TM_bact-type"/>
</dbReference>
<comment type="subcellular location">
    <subcellularLocation>
        <location evidence="1">Cell membrane</location>
        <topology evidence="1">Multi-pass membrane protein</topology>
    </subcellularLocation>
</comment>
<name>A0A378Q1H6_9GAMM</name>
<evidence type="ECO:0000256" key="8">
    <source>
        <dbReference type="SAM" id="Phobius"/>
    </source>
</evidence>
<protein>
    <submittedName>
        <fullName evidence="10">Inner membrane transport permease yhhJ</fullName>
    </submittedName>
</protein>
<dbReference type="PROSITE" id="PS51012">
    <property type="entry name" value="ABC_TM2"/>
    <property type="match status" value="1"/>
</dbReference>
<dbReference type="EMBL" id="UGQA01000001">
    <property type="protein sequence ID" value="STY94525.1"/>
    <property type="molecule type" value="Genomic_DNA"/>
</dbReference>
<feature type="transmembrane region" description="Helical" evidence="8">
    <location>
        <begin position="366"/>
        <end position="385"/>
    </location>
</feature>
<dbReference type="GO" id="GO:0005886">
    <property type="term" value="C:plasma membrane"/>
    <property type="evidence" value="ECO:0007669"/>
    <property type="project" value="UniProtKB-SubCell"/>
</dbReference>
<feature type="domain" description="ABC transmembrane type-2" evidence="9">
    <location>
        <begin position="151"/>
        <end position="391"/>
    </location>
</feature>
<feature type="transmembrane region" description="Helical" evidence="8">
    <location>
        <begin position="309"/>
        <end position="326"/>
    </location>
</feature>
<dbReference type="InterPro" id="IPR013525">
    <property type="entry name" value="ABC2_TM"/>
</dbReference>
<dbReference type="PANTHER" id="PTHR30294:SF47">
    <property type="entry name" value="INNER MEMBRANE TRANSPORT PERMEASE YHHJ"/>
    <property type="match status" value="1"/>
</dbReference>
<dbReference type="PANTHER" id="PTHR30294">
    <property type="entry name" value="MEMBRANE COMPONENT OF ABC TRANSPORTER YHHJ-RELATED"/>
    <property type="match status" value="1"/>
</dbReference>